<proteinExistence type="inferred from homology"/>
<keyword evidence="1" id="KW-0674">Reaction center</keyword>
<dbReference type="HAMAP" id="MF_00438">
    <property type="entry name" value="PSII_PsbM"/>
    <property type="match status" value="1"/>
</dbReference>
<evidence type="ECO:0000256" key="5">
    <source>
        <dbReference type="ARBA" id="ARBA00023136"/>
    </source>
</evidence>
<dbReference type="Pfam" id="PF05151">
    <property type="entry name" value="PsbM"/>
    <property type="match status" value="1"/>
</dbReference>
<evidence type="ECO:0000256" key="3">
    <source>
        <dbReference type="ARBA" id="ARBA00022692"/>
    </source>
</evidence>
<evidence type="ECO:0000256" key="6">
    <source>
        <dbReference type="ARBA" id="ARBA00023276"/>
    </source>
</evidence>
<gene>
    <name evidence="8" type="primary">PSBM</name>
    <name evidence="8" type="ORF">TSPGSL018_17665</name>
</gene>
<protein>
    <submittedName>
        <fullName evidence="8">Photosystem II PsbM protein</fullName>
    </submittedName>
</protein>
<reference evidence="8" key="1">
    <citation type="submission" date="2014-05" db="EMBL/GenBank/DDBJ databases">
        <title>The transcriptome of the halophilic microalga Tetraselmis sp. GSL018 isolated from the Great Salt Lake, Utah.</title>
        <authorList>
            <person name="Jinkerson R.E."/>
            <person name="D'Adamo S."/>
            <person name="Posewitz M.C."/>
        </authorList>
    </citation>
    <scope>NUCLEOTIDE SEQUENCE</scope>
    <source>
        <strain evidence="8">GSL018</strain>
    </source>
</reference>
<dbReference type="InterPro" id="IPR007826">
    <property type="entry name" value="PSII_PsbM"/>
</dbReference>
<keyword evidence="5 7" id="KW-0472">Membrane</keyword>
<keyword evidence="2" id="KW-0602">Photosynthesis</keyword>
<evidence type="ECO:0000256" key="7">
    <source>
        <dbReference type="SAM" id="Phobius"/>
    </source>
</evidence>
<name>A0A061QVR0_9CHLO</name>
<keyword evidence="3 7" id="KW-0812">Transmembrane</keyword>
<dbReference type="GO" id="GO:0019684">
    <property type="term" value="P:photosynthesis, light reaction"/>
    <property type="evidence" value="ECO:0007669"/>
    <property type="project" value="InterPro"/>
</dbReference>
<dbReference type="SUPFAM" id="SSF161033">
    <property type="entry name" value="Photosystem II reaction center protein M, PsbM"/>
    <property type="match status" value="1"/>
</dbReference>
<dbReference type="AlphaFoldDB" id="A0A061QVR0"/>
<dbReference type="InterPro" id="IPR037269">
    <property type="entry name" value="PSII_PsbM_sf"/>
</dbReference>
<organism evidence="8">
    <name type="scientific">Tetraselmis sp. GSL018</name>
    <dbReference type="NCBI Taxonomy" id="582737"/>
    <lineage>
        <taxon>Eukaryota</taxon>
        <taxon>Viridiplantae</taxon>
        <taxon>Chlorophyta</taxon>
        <taxon>core chlorophytes</taxon>
        <taxon>Chlorodendrophyceae</taxon>
        <taxon>Chlorodendrales</taxon>
        <taxon>Chlorodendraceae</taxon>
        <taxon>Tetraselmis</taxon>
    </lineage>
</organism>
<feature type="transmembrane region" description="Helical" evidence="7">
    <location>
        <begin position="82"/>
        <end position="104"/>
    </location>
</feature>
<keyword evidence="4 7" id="KW-1133">Transmembrane helix</keyword>
<sequence>MASFTACPVLKPVAAGRVSVQRSSKTTRSVNIIASAAPSERKQVTVRNAVLSASAGAVSLASAQGAYAVQEVVGDIAAEVNVLGVVACALFILLPTSFLLTLYIKSSSEGNVSGGFSQAYYDKSKAEGKKKTNLSAALKGKGLGMYPDK</sequence>
<evidence type="ECO:0000256" key="1">
    <source>
        <dbReference type="ARBA" id="ARBA00022469"/>
    </source>
</evidence>
<evidence type="ECO:0000256" key="4">
    <source>
        <dbReference type="ARBA" id="ARBA00022989"/>
    </source>
</evidence>
<evidence type="ECO:0000256" key="2">
    <source>
        <dbReference type="ARBA" id="ARBA00022531"/>
    </source>
</evidence>
<keyword evidence="6" id="KW-0604">Photosystem II</keyword>
<dbReference type="NCBIfam" id="TIGR03038">
    <property type="entry name" value="PS_II_psbM"/>
    <property type="match status" value="1"/>
</dbReference>
<dbReference type="GO" id="GO:0009523">
    <property type="term" value="C:photosystem II"/>
    <property type="evidence" value="ECO:0007669"/>
    <property type="project" value="UniProtKB-KW"/>
</dbReference>
<dbReference type="EMBL" id="GBEZ01022075">
    <property type="protein sequence ID" value="JAC64732.1"/>
    <property type="molecule type" value="Transcribed_RNA"/>
</dbReference>
<evidence type="ECO:0000313" key="8">
    <source>
        <dbReference type="EMBL" id="JAC64732.1"/>
    </source>
</evidence>
<accession>A0A061QVR0</accession>